<keyword evidence="3" id="KW-1185">Reference proteome</keyword>
<evidence type="ECO:0000313" key="2">
    <source>
        <dbReference type="EMBL" id="TMM28681.1"/>
    </source>
</evidence>
<dbReference type="Proteomes" id="UP000307140">
    <property type="component" value="Unassembled WGS sequence"/>
</dbReference>
<gene>
    <name evidence="2" type="ORF">FDT66_13850</name>
</gene>
<evidence type="ECO:0000313" key="3">
    <source>
        <dbReference type="Proteomes" id="UP000307140"/>
    </source>
</evidence>
<dbReference type="OrthoDB" id="1189432at2"/>
<evidence type="ECO:0000256" key="1">
    <source>
        <dbReference type="SAM" id="Phobius"/>
    </source>
</evidence>
<dbReference type="RefSeq" id="WP_138537564.1">
    <property type="nucleotide sequence ID" value="NZ_VANR01000008.1"/>
</dbReference>
<proteinExistence type="predicted"/>
<keyword evidence="1" id="KW-1133">Transmembrane helix</keyword>
<comment type="caution">
    <text evidence="2">The sequence shown here is derived from an EMBL/GenBank/DDBJ whole genome shotgun (WGS) entry which is preliminary data.</text>
</comment>
<feature type="transmembrane region" description="Helical" evidence="1">
    <location>
        <begin position="16"/>
        <end position="34"/>
    </location>
</feature>
<sequence>MKKIILEYRFTNHQKITFLLYLGAPFLIKIFFLLRNNMHLNMKDYLILLLCVICYAFLISIAFLKRGFLKKNSNLYKGSFFLGKLFFKTRIDISEKSRIVVLKFRKSQKFAWFSDAKPDLAFEYNSFEINLLNARHTKRKPILDLKKKENVEPITKFLTSNFGLKFEKYNPNFK</sequence>
<name>A0A5S3N0A8_9FLAO</name>
<dbReference type="AlphaFoldDB" id="A0A5S3N0A8"/>
<dbReference type="EMBL" id="VANR01000008">
    <property type="protein sequence ID" value="TMM28681.1"/>
    <property type="molecule type" value="Genomic_DNA"/>
</dbReference>
<accession>A0A5S3N0A8</accession>
<organism evidence="2 3">
    <name type="scientific">Polaribacter aestuariivivens</name>
    <dbReference type="NCBI Taxonomy" id="2304626"/>
    <lineage>
        <taxon>Bacteria</taxon>
        <taxon>Pseudomonadati</taxon>
        <taxon>Bacteroidota</taxon>
        <taxon>Flavobacteriia</taxon>
        <taxon>Flavobacteriales</taxon>
        <taxon>Flavobacteriaceae</taxon>
    </lineage>
</organism>
<protein>
    <submittedName>
        <fullName evidence="2">Uncharacterized protein</fullName>
    </submittedName>
</protein>
<feature type="transmembrane region" description="Helical" evidence="1">
    <location>
        <begin position="46"/>
        <end position="64"/>
    </location>
</feature>
<keyword evidence="1" id="KW-0472">Membrane</keyword>
<reference evidence="2 3" key="1">
    <citation type="submission" date="2019-05" db="EMBL/GenBank/DDBJ databases">
        <title>Polaribacter aestuariivivens sp. nov., isolated from a tidal flat.</title>
        <authorList>
            <person name="Yoon J.-H."/>
        </authorList>
    </citation>
    <scope>NUCLEOTIDE SEQUENCE [LARGE SCALE GENOMIC DNA]</scope>
    <source>
        <strain evidence="2 3">DBTF-3</strain>
    </source>
</reference>
<keyword evidence="1" id="KW-0812">Transmembrane</keyword>